<evidence type="ECO:0000256" key="1">
    <source>
        <dbReference type="SAM" id="SignalP"/>
    </source>
</evidence>
<organism evidence="2 3">
    <name type="scientific">Planomonospora parontospora</name>
    <dbReference type="NCBI Taxonomy" id="58119"/>
    <lineage>
        <taxon>Bacteria</taxon>
        <taxon>Bacillati</taxon>
        <taxon>Actinomycetota</taxon>
        <taxon>Actinomycetes</taxon>
        <taxon>Streptosporangiales</taxon>
        <taxon>Streptosporangiaceae</taxon>
        <taxon>Planomonospora</taxon>
    </lineage>
</organism>
<comment type="caution">
    <text evidence="2">The sequence shown here is derived from an EMBL/GenBank/DDBJ whole genome shotgun (WGS) entry which is preliminary data.</text>
</comment>
<proteinExistence type="predicted"/>
<dbReference type="RefSeq" id="WP_191893956.1">
    <property type="nucleotide sequence ID" value="NZ_BMQD01000003.1"/>
</dbReference>
<protein>
    <recommendedName>
        <fullName evidence="4">Lipoprotein</fullName>
    </recommendedName>
</protein>
<dbReference type="EMBL" id="BMQD01000003">
    <property type="protein sequence ID" value="GGK55287.1"/>
    <property type="molecule type" value="Genomic_DNA"/>
</dbReference>
<keyword evidence="1" id="KW-0732">Signal</keyword>
<reference evidence="2" key="2">
    <citation type="submission" date="2022-09" db="EMBL/GenBank/DDBJ databases">
        <authorList>
            <person name="Sun Q."/>
            <person name="Ohkuma M."/>
        </authorList>
    </citation>
    <scope>NUCLEOTIDE SEQUENCE</scope>
    <source>
        <strain evidence="2">JCM 3093</strain>
    </source>
</reference>
<feature type="chain" id="PRO_5041440342" description="Lipoprotein" evidence="1">
    <location>
        <begin position="25"/>
        <end position="118"/>
    </location>
</feature>
<evidence type="ECO:0000313" key="3">
    <source>
        <dbReference type="Proteomes" id="UP000627984"/>
    </source>
</evidence>
<accession>A0AA37F2Y1</accession>
<dbReference type="AlphaFoldDB" id="A0AA37F2Y1"/>
<evidence type="ECO:0008006" key="4">
    <source>
        <dbReference type="Google" id="ProtNLM"/>
    </source>
</evidence>
<name>A0AA37F2Y1_9ACTN</name>
<reference evidence="2" key="1">
    <citation type="journal article" date="2014" name="Int. J. Syst. Evol. Microbiol.">
        <title>Complete genome sequence of Corynebacterium casei LMG S-19264T (=DSM 44701T), isolated from a smear-ripened cheese.</title>
        <authorList>
            <consortium name="US DOE Joint Genome Institute (JGI-PGF)"/>
            <person name="Walter F."/>
            <person name="Albersmeier A."/>
            <person name="Kalinowski J."/>
            <person name="Ruckert C."/>
        </authorList>
    </citation>
    <scope>NUCLEOTIDE SEQUENCE</scope>
    <source>
        <strain evidence="2">JCM 3093</strain>
    </source>
</reference>
<sequence length="118" mass="12487">MTFTSRFRTSAVAVTLLAVTSVCGGCGAGGATAAQICDMAAELHGKVDDVPADVQDRHLGEWHDLIDTAVGADDSGLAAFGEHLDREERQDVSSARVEDLREFACEGEVPRELTSPEP</sequence>
<gene>
    <name evidence="2" type="ORF">GCM10010126_13540</name>
</gene>
<dbReference type="Proteomes" id="UP000627984">
    <property type="component" value="Unassembled WGS sequence"/>
</dbReference>
<feature type="signal peptide" evidence="1">
    <location>
        <begin position="1"/>
        <end position="24"/>
    </location>
</feature>
<evidence type="ECO:0000313" key="2">
    <source>
        <dbReference type="EMBL" id="GGK55287.1"/>
    </source>
</evidence>